<dbReference type="GO" id="GO:0016020">
    <property type="term" value="C:membrane"/>
    <property type="evidence" value="ECO:0007669"/>
    <property type="project" value="UniProtKB-SubCell"/>
</dbReference>
<evidence type="ECO:0000256" key="6">
    <source>
        <dbReference type="ARBA" id="ARBA00023136"/>
    </source>
</evidence>
<evidence type="ECO:0000256" key="9">
    <source>
        <dbReference type="ARBA" id="ARBA00023303"/>
    </source>
</evidence>
<keyword evidence="5" id="KW-0406">Ion transport</keyword>
<keyword evidence="3 10" id="KW-0812">Transmembrane</keyword>
<dbReference type="Gene3D" id="1.10.287.70">
    <property type="match status" value="1"/>
</dbReference>
<dbReference type="Gene3D" id="1.20.5.110">
    <property type="match status" value="1"/>
</dbReference>
<dbReference type="InterPro" id="IPR015683">
    <property type="entry name" value="Ionotropic_Glu_rcpt"/>
</dbReference>
<keyword evidence="4 10" id="KW-1133">Transmembrane helix</keyword>
<dbReference type="OrthoDB" id="9813518at2"/>
<dbReference type="RefSeq" id="WP_047250805.1">
    <property type="nucleotide sequence ID" value="NZ_CP011367.1"/>
</dbReference>
<evidence type="ECO:0000259" key="13">
    <source>
        <dbReference type="SMART" id="SM00079"/>
    </source>
</evidence>
<dbReference type="KEGG" id="tvr:TVD_03355"/>
<dbReference type="STRING" id="106634.TVD_03355"/>
<feature type="domain" description="Ionotropic glutamate receptor C-terminal" evidence="13">
    <location>
        <begin position="43"/>
        <end position="372"/>
    </location>
</feature>
<keyword evidence="2" id="KW-0813">Transport</keyword>
<feature type="chain" id="PRO_5002553618" evidence="11">
    <location>
        <begin position="31"/>
        <end position="372"/>
    </location>
</feature>
<dbReference type="InterPro" id="IPR001638">
    <property type="entry name" value="Solute-binding_3/MltF_N"/>
</dbReference>
<feature type="transmembrane region" description="Helical" evidence="10">
    <location>
        <begin position="154"/>
        <end position="175"/>
    </location>
</feature>
<name>A0A0G3FZR4_9GAMM</name>
<keyword evidence="8" id="KW-0325">Glycoprotein</keyword>
<evidence type="ECO:0000256" key="7">
    <source>
        <dbReference type="ARBA" id="ARBA00023170"/>
    </source>
</evidence>
<dbReference type="AlphaFoldDB" id="A0A0G3FZR4"/>
<dbReference type="Proteomes" id="UP000064201">
    <property type="component" value="Chromosome"/>
</dbReference>
<keyword evidence="15" id="KW-1185">Reference proteome</keyword>
<accession>A0A0G3FZR4</accession>
<keyword evidence="7" id="KW-0675">Receptor</keyword>
<evidence type="ECO:0000256" key="4">
    <source>
        <dbReference type="ARBA" id="ARBA00022989"/>
    </source>
</evidence>
<dbReference type="SMART" id="SM00079">
    <property type="entry name" value="PBPe"/>
    <property type="match status" value="1"/>
</dbReference>
<organism evidence="14 15">
    <name type="scientific">Thioalkalivibrio versutus</name>
    <dbReference type="NCBI Taxonomy" id="106634"/>
    <lineage>
        <taxon>Bacteria</taxon>
        <taxon>Pseudomonadati</taxon>
        <taxon>Pseudomonadota</taxon>
        <taxon>Gammaproteobacteria</taxon>
        <taxon>Chromatiales</taxon>
        <taxon>Ectothiorhodospiraceae</taxon>
        <taxon>Thioalkalivibrio</taxon>
    </lineage>
</organism>
<sequence length="372" mass="39778">MPRSLIAPSALLATALWLLAALLAIPAAQAQETGASAADLDSSVRVGTRFVSPFVIAPDAADATPTGIAIELWERVAERLELDYGYQEVSLEELITGLGDDRIDVSVAALTATAERAERVDFTHPYYSTGLSIAVPQQGNPVAGALRAFISVPFLMIILALAGLLLLVGALLWLFERHRNADEFGGSSAQGLGSAFWWAAVTMTTVGYGDKAPRTLPGRAIALVWMFAALILVSTFTAAIATTLTVSSLDTGIQNVSDLEGQRIATIGGSSAAAWLDDQGFAYRDHADLSSALDAVANGHADAMVYDAPLLRYQVREHFGGQLEVLPVEFLRQDYALALPQGSPLRAPMNVAILEILESDEWQRVLRRYLGN</sequence>
<dbReference type="Pfam" id="PF00497">
    <property type="entry name" value="SBP_bac_3"/>
    <property type="match status" value="1"/>
</dbReference>
<evidence type="ECO:0000313" key="15">
    <source>
        <dbReference type="Proteomes" id="UP000064201"/>
    </source>
</evidence>
<reference evidence="14 15" key="1">
    <citation type="submission" date="2015-04" db="EMBL/GenBank/DDBJ databases">
        <title>Complete Sequence for the Genome of the Thioalkalivibrio versutus D301.</title>
        <authorList>
            <person name="Mu T."/>
            <person name="Zhou J."/>
            <person name="Xu X."/>
        </authorList>
    </citation>
    <scope>NUCLEOTIDE SEQUENCE [LARGE SCALE GENOMIC DNA]</scope>
    <source>
        <strain evidence="14 15">D301</strain>
    </source>
</reference>
<dbReference type="GO" id="GO:0015276">
    <property type="term" value="F:ligand-gated monoatomic ion channel activity"/>
    <property type="evidence" value="ECO:0007669"/>
    <property type="project" value="InterPro"/>
</dbReference>
<protein>
    <submittedName>
        <fullName evidence="14">ABC transporter substrate-binding protein</fullName>
    </submittedName>
</protein>
<evidence type="ECO:0000256" key="3">
    <source>
        <dbReference type="ARBA" id="ARBA00022692"/>
    </source>
</evidence>
<keyword evidence="9" id="KW-0407">Ion channel</keyword>
<keyword evidence="11" id="KW-0732">Signal</keyword>
<comment type="subcellular location">
    <subcellularLocation>
        <location evidence="1">Membrane</location>
        <topology evidence="1">Multi-pass membrane protein</topology>
    </subcellularLocation>
</comment>
<dbReference type="Gene3D" id="3.40.190.10">
    <property type="entry name" value="Periplasmic binding protein-like II"/>
    <property type="match status" value="2"/>
</dbReference>
<dbReference type="SMART" id="SM00062">
    <property type="entry name" value="PBPb"/>
    <property type="match status" value="1"/>
</dbReference>
<dbReference type="EMBL" id="CP011367">
    <property type="protein sequence ID" value="AKJ94463.1"/>
    <property type="molecule type" value="Genomic_DNA"/>
</dbReference>
<dbReference type="PATRIC" id="fig|106634.4.peg.684"/>
<dbReference type="Pfam" id="PF00060">
    <property type="entry name" value="Lig_chan"/>
    <property type="match status" value="1"/>
</dbReference>
<evidence type="ECO:0000256" key="11">
    <source>
        <dbReference type="SAM" id="SignalP"/>
    </source>
</evidence>
<dbReference type="SUPFAM" id="SSF81324">
    <property type="entry name" value="Voltage-gated potassium channels"/>
    <property type="match status" value="1"/>
</dbReference>
<evidence type="ECO:0000256" key="8">
    <source>
        <dbReference type="ARBA" id="ARBA00023180"/>
    </source>
</evidence>
<dbReference type="SUPFAM" id="SSF53850">
    <property type="entry name" value="Periplasmic binding protein-like II"/>
    <property type="match status" value="1"/>
</dbReference>
<dbReference type="InterPro" id="IPR001320">
    <property type="entry name" value="Iontro_rcpt_C"/>
</dbReference>
<feature type="domain" description="Solute-binding protein family 3/N-terminal" evidence="12">
    <location>
        <begin position="43"/>
        <end position="372"/>
    </location>
</feature>
<evidence type="ECO:0000313" key="14">
    <source>
        <dbReference type="EMBL" id="AKJ94463.1"/>
    </source>
</evidence>
<feature type="signal peptide" evidence="11">
    <location>
        <begin position="1"/>
        <end position="30"/>
    </location>
</feature>
<evidence type="ECO:0000259" key="12">
    <source>
        <dbReference type="SMART" id="SM00062"/>
    </source>
</evidence>
<gene>
    <name evidence="14" type="ORF">TVD_03355</name>
</gene>
<proteinExistence type="predicted"/>
<evidence type="ECO:0000256" key="1">
    <source>
        <dbReference type="ARBA" id="ARBA00004141"/>
    </source>
</evidence>
<keyword evidence="6 10" id="KW-0472">Membrane</keyword>
<dbReference type="PANTHER" id="PTHR18966">
    <property type="entry name" value="IONOTROPIC GLUTAMATE RECEPTOR"/>
    <property type="match status" value="1"/>
</dbReference>
<feature type="transmembrane region" description="Helical" evidence="10">
    <location>
        <begin position="220"/>
        <end position="241"/>
    </location>
</feature>
<feature type="transmembrane region" description="Helical" evidence="10">
    <location>
        <begin position="187"/>
        <end position="208"/>
    </location>
</feature>
<evidence type="ECO:0000256" key="2">
    <source>
        <dbReference type="ARBA" id="ARBA00022448"/>
    </source>
</evidence>
<evidence type="ECO:0000256" key="10">
    <source>
        <dbReference type="SAM" id="Phobius"/>
    </source>
</evidence>
<evidence type="ECO:0000256" key="5">
    <source>
        <dbReference type="ARBA" id="ARBA00023065"/>
    </source>
</evidence>